<dbReference type="InterPro" id="IPR036237">
    <property type="entry name" value="Xyl_isomerase-like_sf"/>
</dbReference>
<dbReference type="Proteomes" id="UP000249377">
    <property type="component" value="Unassembled WGS sequence"/>
</dbReference>
<evidence type="ECO:0000313" key="3">
    <source>
        <dbReference type="Proteomes" id="UP000249377"/>
    </source>
</evidence>
<proteinExistence type="predicted"/>
<protein>
    <submittedName>
        <fullName evidence="2">Sugar phosphate isomerase/epimerase</fullName>
    </submittedName>
</protein>
<reference evidence="2 3" key="1">
    <citation type="submission" date="2018-06" db="EMBL/GenBank/DDBJ databases">
        <title>Noncontiguous genome sequence of Ruminococcaceae bacterium ASD2818.</title>
        <authorList>
            <person name="Chaplin A.V."/>
            <person name="Sokolova S.R."/>
            <person name="Kochetkova T.O."/>
            <person name="Goltsov A.Y."/>
            <person name="Trofimov D.Y."/>
            <person name="Efimov B.A."/>
        </authorList>
    </citation>
    <scope>NUCLEOTIDE SEQUENCE [LARGE SCALE GENOMIC DNA]</scope>
    <source>
        <strain evidence="2 3">ASD2818</strain>
    </source>
</reference>
<dbReference type="AlphaFoldDB" id="A0A328U9V2"/>
<evidence type="ECO:0000259" key="1">
    <source>
        <dbReference type="Pfam" id="PF01261"/>
    </source>
</evidence>
<evidence type="ECO:0000313" key="2">
    <source>
        <dbReference type="EMBL" id="RAQ25586.1"/>
    </source>
</evidence>
<name>A0A328U9V2_9FIRM</name>
<accession>A0A328U9V2</accession>
<gene>
    <name evidence="2" type="ORF">DPQ25_10825</name>
</gene>
<feature type="domain" description="Xylose isomerase-like TIM barrel" evidence="1">
    <location>
        <begin position="3"/>
        <end position="238"/>
    </location>
</feature>
<keyword evidence="2" id="KW-0413">Isomerase</keyword>
<dbReference type="GO" id="GO:0016853">
    <property type="term" value="F:isomerase activity"/>
    <property type="evidence" value="ECO:0007669"/>
    <property type="project" value="UniProtKB-KW"/>
</dbReference>
<dbReference type="SUPFAM" id="SSF51658">
    <property type="entry name" value="Xylose isomerase-like"/>
    <property type="match status" value="1"/>
</dbReference>
<dbReference type="Gene3D" id="3.20.20.150">
    <property type="entry name" value="Divalent-metal-dependent TIM barrel enzymes"/>
    <property type="match status" value="1"/>
</dbReference>
<dbReference type="Pfam" id="PF01261">
    <property type="entry name" value="AP_endonuc_2"/>
    <property type="match status" value="1"/>
</dbReference>
<keyword evidence="3" id="KW-1185">Reference proteome</keyword>
<sequence>MDRLLQLGFRRFEVFLNSFSELEKPYLQTQKRILDGCGAAVRSIHPFTSGFESFLLFSDYIRRFHDGEEFYKRYFEAAAELGASIVVLHGQKKVSKSLTEEQYFERYEKLYQLGRRYHITLAQENVNLYRSESPDFIRRMRCQLGESCAFVLDIKQSFRAGSDPFVMAEAMADRLVHVHLNDRDGQEDCLLPGRGSVPYQYFFNQLQQMGYSGDYIIEVYRKNFNKLSELVEAACFLKSFSCISG</sequence>
<dbReference type="PANTHER" id="PTHR12110">
    <property type="entry name" value="HYDROXYPYRUVATE ISOMERASE"/>
    <property type="match status" value="1"/>
</dbReference>
<dbReference type="EMBL" id="QLYR01000008">
    <property type="protein sequence ID" value="RAQ25586.1"/>
    <property type="molecule type" value="Genomic_DNA"/>
</dbReference>
<dbReference type="InterPro" id="IPR050312">
    <property type="entry name" value="IolE/XylAMocC-like"/>
</dbReference>
<organism evidence="2 3">
    <name type="scientific">Hydrogeniiclostridium mannosilyticum</name>
    <dbReference type="NCBI Taxonomy" id="2764322"/>
    <lineage>
        <taxon>Bacteria</taxon>
        <taxon>Bacillati</taxon>
        <taxon>Bacillota</taxon>
        <taxon>Clostridia</taxon>
        <taxon>Eubacteriales</taxon>
        <taxon>Acutalibacteraceae</taxon>
        <taxon>Hydrogeniiclostridium</taxon>
    </lineage>
</organism>
<dbReference type="InterPro" id="IPR013022">
    <property type="entry name" value="Xyl_isomerase-like_TIM-brl"/>
</dbReference>
<comment type="caution">
    <text evidence="2">The sequence shown here is derived from an EMBL/GenBank/DDBJ whole genome shotgun (WGS) entry which is preliminary data.</text>
</comment>